<protein>
    <submittedName>
        <fullName evidence="2">Uncharacterized protein</fullName>
    </submittedName>
</protein>
<dbReference type="RefSeq" id="WP_191724540.1">
    <property type="nucleotide sequence ID" value="NZ_JACSQK010000009.1"/>
</dbReference>
<dbReference type="EMBL" id="JACSQK010000009">
    <property type="protein sequence ID" value="MBD7962130.1"/>
    <property type="molecule type" value="Genomic_DNA"/>
</dbReference>
<evidence type="ECO:0000313" key="3">
    <source>
        <dbReference type="Proteomes" id="UP000634919"/>
    </source>
</evidence>
<feature type="compositionally biased region" description="Low complexity" evidence="1">
    <location>
        <begin position="9"/>
        <end position="20"/>
    </location>
</feature>
<gene>
    <name evidence="2" type="ORF">H9646_16795</name>
</gene>
<name>A0ABR8SFC4_9BURK</name>
<sequence>MAHPPQIAHPPANGAPGAGSAPPPAGGAPLDPQEAHPTPAAGAPKSKGNRKGTIKEPFPPASQPGQQGVDSEKQAKEEAFKELCRETWNAYSAAYALRYKTEPVRNAKVNTAIAQFVKRIGKEAPDVAKWFVASAEEAFILKRFHDVGDLLASCEAYRTQWAVGATAQTQSGNLNKQEALERRNRRVGEAWASQGGEHAAA</sequence>
<evidence type="ECO:0000256" key="1">
    <source>
        <dbReference type="SAM" id="MobiDB-lite"/>
    </source>
</evidence>
<dbReference type="Proteomes" id="UP000634919">
    <property type="component" value="Unassembled WGS sequence"/>
</dbReference>
<keyword evidence="3" id="KW-1185">Reference proteome</keyword>
<accession>A0ABR8SFC4</accession>
<organism evidence="2 3">
    <name type="scientific">Comamonas avium</name>
    <dbReference type="NCBI Taxonomy" id="2762231"/>
    <lineage>
        <taxon>Bacteria</taxon>
        <taxon>Pseudomonadati</taxon>
        <taxon>Pseudomonadota</taxon>
        <taxon>Betaproteobacteria</taxon>
        <taxon>Burkholderiales</taxon>
        <taxon>Comamonadaceae</taxon>
        <taxon>Comamonas</taxon>
    </lineage>
</organism>
<evidence type="ECO:0000313" key="2">
    <source>
        <dbReference type="EMBL" id="MBD7962130.1"/>
    </source>
</evidence>
<feature type="region of interest" description="Disordered" evidence="1">
    <location>
        <begin position="1"/>
        <end position="77"/>
    </location>
</feature>
<reference evidence="2 3" key="1">
    <citation type="submission" date="2020-08" db="EMBL/GenBank/DDBJ databases">
        <title>A Genomic Blueprint of the Chicken Gut Microbiome.</title>
        <authorList>
            <person name="Gilroy R."/>
            <person name="Ravi A."/>
            <person name="Getino M."/>
            <person name="Pursley I."/>
            <person name="Horton D.L."/>
            <person name="Alikhan N.-F."/>
            <person name="Baker D."/>
            <person name="Gharbi K."/>
            <person name="Hall N."/>
            <person name="Watson M."/>
            <person name="Adriaenssens E.M."/>
            <person name="Foster-Nyarko E."/>
            <person name="Jarju S."/>
            <person name="Secka A."/>
            <person name="Antonio M."/>
            <person name="Oren A."/>
            <person name="Chaudhuri R."/>
            <person name="La Ragione R.M."/>
            <person name="Hildebrand F."/>
            <person name="Pallen M.J."/>
        </authorList>
    </citation>
    <scope>NUCLEOTIDE SEQUENCE [LARGE SCALE GENOMIC DNA]</scope>
    <source>
        <strain evidence="2 3">Sa2CVA6</strain>
    </source>
</reference>
<comment type="caution">
    <text evidence="2">The sequence shown here is derived from an EMBL/GenBank/DDBJ whole genome shotgun (WGS) entry which is preliminary data.</text>
</comment>
<proteinExistence type="predicted"/>